<proteinExistence type="predicted"/>
<evidence type="ECO:0000313" key="1">
    <source>
        <dbReference type="EMBL" id="KAJ1201138.1"/>
    </source>
</evidence>
<sequence>MVVDPGVEEYRQLMQVNGPAVFSKFQQQDVTHQVQLCLCLRKEDQKPPEGVALLPMRDILKISLIH</sequence>
<evidence type="ECO:0000313" key="2">
    <source>
        <dbReference type="Proteomes" id="UP001066276"/>
    </source>
</evidence>
<keyword evidence="2" id="KW-1185">Reference proteome</keyword>
<name>A0AAV7VHN9_PLEWA</name>
<accession>A0AAV7VHN9</accession>
<dbReference type="AlphaFoldDB" id="A0AAV7VHN9"/>
<dbReference type="EMBL" id="JANPWB010000003">
    <property type="protein sequence ID" value="KAJ1201138.1"/>
    <property type="molecule type" value="Genomic_DNA"/>
</dbReference>
<reference evidence="1" key="1">
    <citation type="journal article" date="2022" name="bioRxiv">
        <title>Sequencing and chromosome-scale assembly of the giantPleurodeles waltlgenome.</title>
        <authorList>
            <person name="Brown T."/>
            <person name="Elewa A."/>
            <person name="Iarovenko S."/>
            <person name="Subramanian E."/>
            <person name="Araus A.J."/>
            <person name="Petzold A."/>
            <person name="Susuki M."/>
            <person name="Suzuki K.-i.T."/>
            <person name="Hayashi T."/>
            <person name="Toyoda A."/>
            <person name="Oliveira C."/>
            <person name="Osipova E."/>
            <person name="Leigh N.D."/>
            <person name="Simon A."/>
            <person name="Yun M.H."/>
        </authorList>
    </citation>
    <scope>NUCLEOTIDE SEQUENCE</scope>
    <source>
        <strain evidence="1">20211129_DDA</strain>
        <tissue evidence="1">Liver</tissue>
    </source>
</reference>
<dbReference type="Proteomes" id="UP001066276">
    <property type="component" value="Chromosome 2_1"/>
</dbReference>
<comment type="caution">
    <text evidence="1">The sequence shown here is derived from an EMBL/GenBank/DDBJ whole genome shotgun (WGS) entry which is preliminary data.</text>
</comment>
<gene>
    <name evidence="1" type="ORF">NDU88_004953</name>
</gene>
<organism evidence="1 2">
    <name type="scientific">Pleurodeles waltl</name>
    <name type="common">Iberian ribbed newt</name>
    <dbReference type="NCBI Taxonomy" id="8319"/>
    <lineage>
        <taxon>Eukaryota</taxon>
        <taxon>Metazoa</taxon>
        <taxon>Chordata</taxon>
        <taxon>Craniata</taxon>
        <taxon>Vertebrata</taxon>
        <taxon>Euteleostomi</taxon>
        <taxon>Amphibia</taxon>
        <taxon>Batrachia</taxon>
        <taxon>Caudata</taxon>
        <taxon>Salamandroidea</taxon>
        <taxon>Salamandridae</taxon>
        <taxon>Pleurodelinae</taxon>
        <taxon>Pleurodeles</taxon>
    </lineage>
</organism>
<protein>
    <submittedName>
        <fullName evidence="1">Uncharacterized protein</fullName>
    </submittedName>
</protein>